<proteinExistence type="predicted"/>
<evidence type="ECO:0000259" key="1">
    <source>
        <dbReference type="Pfam" id="PF13302"/>
    </source>
</evidence>
<evidence type="ECO:0000313" key="2">
    <source>
        <dbReference type="EMBL" id="OTA07702.1"/>
    </source>
</evidence>
<dbReference type="GO" id="GO:0016747">
    <property type="term" value="F:acyltransferase activity, transferring groups other than amino-acyl groups"/>
    <property type="evidence" value="ECO:0007669"/>
    <property type="project" value="InterPro"/>
</dbReference>
<accession>A0A2H2ZSL4</accession>
<dbReference type="PANTHER" id="PTHR43792:SF16">
    <property type="entry name" value="N-ACETYLTRANSFERASE DOMAIN-CONTAINING PROTEIN"/>
    <property type="match status" value="1"/>
</dbReference>
<dbReference type="Proteomes" id="UP000219286">
    <property type="component" value="Unassembled WGS sequence"/>
</dbReference>
<name>A0A2H2ZSL4_TRIPA</name>
<dbReference type="InterPro" id="IPR016181">
    <property type="entry name" value="Acyl_CoA_acyltransferase"/>
</dbReference>
<keyword evidence="3" id="KW-1185">Reference proteome</keyword>
<dbReference type="Gene3D" id="3.40.630.30">
    <property type="match status" value="1"/>
</dbReference>
<dbReference type="InterPro" id="IPR051531">
    <property type="entry name" value="N-acetyltransferase"/>
</dbReference>
<dbReference type="PANTHER" id="PTHR43792">
    <property type="entry name" value="GNAT FAMILY, PUTATIVE (AFU_ORTHOLOGUE AFUA_3G00765)-RELATED-RELATED"/>
    <property type="match status" value="1"/>
</dbReference>
<reference evidence="2 3" key="1">
    <citation type="journal article" date="2015" name="Genome Announc.">
        <title>Genome sequence and annotation of Trichoderma parareesei, the ancestor of the cellulase producer Trichoderma reesei.</title>
        <authorList>
            <person name="Yang D."/>
            <person name="Pomraning K."/>
            <person name="Kopchinskiy A."/>
            <person name="Karimi Aghcheh R."/>
            <person name="Atanasova L."/>
            <person name="Chenthamara K."/>
            <person name="Baker S.E."/>
            <person name="Zhang R."/>
            <person name="Shen Q."/>
            <person name="Freitag M."/>
            <person name="Kubicek C.P."/>
            <person name="Druzhinina I.S."/>
        </authorList>
    </citation>
    <scope>NUCLEOTIDE SEQUENCE [LARGE SCALE GENOMIC DNA]</scope>
    <source>
        <strain evidence="2 3">CBS 125925</strain>
    </source>
</reference>
<dbReference type="OrthoDB" id="630895at2759"/>
<dbReference type="SUPFAM" id="SSF55729">
    <property type="entry name" value="Acyl-CoA N-acyltransferases (Nat)"/>
    <property type="match status" value="1"/>
</dbReference>
<dbReference type="Pfam" id="PF13302">
    <property type="entry name" value="Acetyltransf_3"/>
    <property type="match status" value="1"/>
</dbReference>
<dbReference type="EMBL" id="LFMI01000793">
    <property type="protein sequence ID" value="OTA07702.1"/>
    <property type="molecule type" value="Genomic_DNA"/>
</dbReference>
<comment type="caution">
    <text evidence="2">The sequence shown here is derived from an EMBL/GenBank/DDBJ whole genome shotgun (WGS) entry which is preliminary data.</text>
</comment>
<protein>
    <submittedName>
        <fullName evidence="2">GCN5-related N-acetyltransferase</fullName>
    </submittedName>
</protein>
<feature type="domain" description="N-acetyltransferase" evidence="1">
    <location>
        <begin position="18"/>
        <end position="167"/>
    </location>
</feature>
<gene>
    <name evidence="2" type="ORF">A9Z42_0085970</name>
</gene>
<sequence length="207" mass="23133">MASPQPEALFSPVLHSERLTLTLFDIDDKDDMDFVVMMFNQEMPPGSAPSGGDWTAQDIRRLTWSIMPKPSDTHGRLSKDAGIYIVRIGSDPNGPRIGVLNLCRRTPAVPLDLGYMLKPEYRNQRYGTEAVGRVLKYFTDEFGIKEICIVTNEANVPSVKMARRLGLVDGGWVTMNGNKFVVLVLPGMKKLEGQEFPFWGDGEEPQV</sequence>
<organism evidence="2 3">
    <name type="scientific">Trichoderma parareesei</name>
    <name type="common">Filamentous fungus</name>
    <dbReference type="NCBI Taxonomy" id="858221"/>
    <lineage>
        <taxon>Eukaryota</taxon>
        <taxon>Fungi</taxon>
        <taxon>Dikarya</taxon>
        <taxon>Ascomycota</taxon>
        <taxon>Pezizomycotina</taxon>
        <taxon>Sordariomycetes</taxon>
        <taxon>Hypocreomycetidae</taxon>
        <taxon>Hypocreales</taxon>
        <taxon>Hypocreaceae</taxon>
        <taxon>Trichoderma</taxon>
    </lineage>
</organism>
<evidence type="ECO:0000313" key="3">
    <source>
        <dbReference type="Proteomes" id="UP000219286"/>
    </source>
</evidence>
<dbReference type="InterPro" id="IPR000182">
    <property type="entry name" value="GNAT_dom"/>
</dbReference>
<dbReference type="AlphaFoldDB" id="A0A2H2ZSL4"/>